<comment type="caution">
    <text evidence="1">The sequence shown here is derived from an EMBL/GenBank/DDBJ whole genome shotgun (WGS) entry which is preliminary data.</text>
</comment>
<organism evidence="1 2">
    <name type="scientific">Thioclava dalianensis</name>
    <dbReference type="NCBI Taxonomy" id="1185766"/>
    <lineage>
        <taxon>Bacteria</taxon>
        <taxon>Pseudomonadati</taxon>
        <taxon>Pseudomonadota</taxon>
        <taxon>Alphaproteobacteria</taxon>
        <taxon>Rhodobacterales</taxon>
        <taxon>Paracoccaceae</taxon>
        <taxon>Thioclava</taxon>
    </lineage>
</organism>
<reference evidence="1 2" key="1">
    <citation type="submission" date="2014-03" db="EMBL/GenBank/DDBJ databases">
        <title>The draft genome sequence of Thioclava dalianensis DLFJ1-1.</title>
        <authorList>
            <person name="Lai Q."/>
            <person name="Shao Z."/>
        </authorList>
    </citation>
    <scope>NUCLEOTIDE SEQUENCE [LARGE SCALE GENOMIC DNA]</scope>
    <source>
        <strain evidence="1 2">DLFJ1-1</strain>
    </source>
</reference>
<dbReference type="RefSeq" id="WP_038060652.1">
    <property type="nucleotide sequence ID" value="NZ_FOVB01000008.1"/>
</dbReference>
<protein>
    <submittedName>
        <fullName evidence="1">Uncharacterized protein</fullName>
    </submittedName>
</protein>
<dbReference type="EMBL" id="JHEH01000001">
    <property type="protein sequence ID" value="KEP71747.1"/>
    <property type="molecule type" value="Genomic_DNA"/>
</dbReference>
<accession>A0A074UAP9</accession>
<evidence type="ECO:0000313" key="1">
    <source>
        <dbReference type="EMBL" id="KEP71747.1"/>
    </source>
</evidence>
<dbReference type="STRING" id="1185766.SAMN05216224_10873"/>
<name>A0A074UAP9_9RHOB</name>
<gene>
    <name evidence="1" type="ORF">DL1_00035</name>
</gene>
<keyword evidence="2" id="KW-1185">Reference proteome</keyword>
<dbReference type="Proteomes" id="UP000027725">
    <property type="component" value="Unassembled WGS sequence"/>
</dbReference>
<sequence length="63" mass="7051">MKTEQQYLDAIDAEAVRVGYMPQGESLVATTGPEPWLEAWREDPTLTAEEQVEAEIEAARESI</sequence>
<proteinExistence type="predicted"/>
<evidence type="ECO:0000313" key="2">
    <source>
        <dbReference type="Proteomes" id="UP000027725"/>
    </source>
</evidence>
<dbReference type="AlphaFoldDB" id="A0A074UAP9"/>